<evidence type="ECO:0000313" key="2">
    <source>
        <dbReference type="EMBL" id="KAG8200666.1"/>
    </source>
</evidence>
<protein>
    <submittedName>
        <fullName evidence="2">Uncharacterized protein</fullName>
    </submittedName>
</protein>
<keyword evidence="1" id="KW-0472">Membrane</keyword>
<comment type="caution">
    <text evidence="2">The sequence shown here is derived from an EMBL/GenBank/DDBJ whole genome shotgun (WGS) entry which is preliminary data.</text>
</comment>
<accession>A0AAV6VYM9</accession>
<reference evidence="2 3" key="1">
    <citation type="journal article" date="2022" name="Nat. Ecol. Evol.">
        <title>A masculinizing supergene underlies an exaggerated male reproductive morph in a spider.</title>
        <authorList>
            <person name="Hendrickx F."/>
            <person name="De Corte Z."/>
            <person name="Sonet G."/>
            <person name="Van Belleghem S.M."/>
            <person name="Kostlbacher S."/>
            <person name="Vangestel C."/>
        </authorList>
    </citation>
    <scope>NUCLEOTIDE SEQUENCE [LARGE SCALE GENOMIC DNA]</scope>
    <source>
        <strain evidence="2">W744_W776</strain>
    </source>
</reference>
<evidence type="ECO:0000256" key="1">
    <source>
        <dbReference type="SAM" id="Phobius"/>
    </source>
</evidence>
<dbReference type="EMBL" id="JAFNEN010000014">
    <property type="protein sequence ID" value="KAG8200666.1"/>
    <property type="molecule type" value="Genomic_DNA"/>
</dbReference>
<proteinExistence type="predicted"/>
<dbReference type="AlphaFoldDB" id="A0AAV6VYM9"/>
<feature type="transmembrane region" description="Helical" evidence="1">
    <location>
        <begin position="107"/>
        <end position="129"/>
    </location>
</feature>
<keyword evidence="1" id="KW-0812">Transmembrane</keyword>
<organism evidence="2 3">
    <name type="scientific">Oedothorax gibbosus</name>
    <dbReference type="NCBI Taxonomy" id="931172"/>
    <lineage>
        <taxon>Eukaryota</taxon>
        <taxon>Metazoa</taxon>
        <taxon>Ecdysozoa</taxon>
        <taxon>Arthropoda</taxon>
        <taxon>Chelicerata</taxon>
        <taxon>Arachnida</taxon>
        <taxon>Araneae</taxon>
        <taxon>Araneomorphae</taxon>
        <taxon>Entelegynae</taxon>
        <taxon>Araneoidea</taxon>
        <taxon>Linyphiidae</taxon>
        <taxon>Erigoninae</taxon>
        <taxon>Oedothorax</taxon>
    </lineage>
</organism>
<keyword evidence="1" id="KW-1133">Transmembrane helix</keyword>
<gene>
    <name evidence="2" type="ORF">JTE90_022284</name>
</gene>
<name>A0AAV6VYM9_9ARAC</name>
<evidence type="ECO:0000313" key="3">
    <source>
        <dbReference type="Proteomes" id="UP000827092"/>
    </source>
</evidence>
<dbReference type="Proteomes" id="UP000827092">
    <property type="component" value="Unassembled WGS sequence"/>
</dbReference>
<keyword evidence="3" id="KW-1185">Reference proteome</keyword>
<sequence>MDACKTDEKEQSSKKTISRIQLDEDSRSIIKMDEPVDCIPARLMEPAIYQPVSPLPHIPILLPILFLDLLEDENWILQYFSFLFSLDAIHLESTAGDISSSHPSSGFVCLFIHTGFILVEVIYVASIPFPGIF</sequence>